<evidence type="ECO:0000256" key="4">
    <source>
        <dbReference type="ARBA" id="ARBA00025742"/>
    </source>
</evidence>
<dbReference type="SUPFAM" id="SSF56300">
    <property type="entry name" value="Metallo-dependent phosphatases"/>
    <property type="match status" value="1"/>
</dbReference>
<evidence type="ECO:0000256" key="3">
    <source>
        <dbReference type="ARBA" id="ARBA00023004"/>
    </source>
</evidence>
<accession>A0A0F5FVF6</accession>
<keyword evidence="2" id="KW-0378">Hydrolase</keyword>
<keyword evidence="7" id="KW-1185">Reference proteome</keyword>
<dbReference type="GO" id="GO:0046872">
    <property type="term" value="F:metal ion binding"/>
    <property type="evidence" value="ECO:0007669"/>
    <property type="project" value="UniProtKB-KW"/>
</dbReference>
<dbReference type="OrthoDB" id="651281at2"/>
<protein>
    <recommendedName>
        <fullName evidence="5">Calcineurin-like phosphoesterase domain-containing protein</fullName>
    </recommendedName>
</protein>
<evidence type="ECO:0000259" key="5">
    <source>
        <dbReference type="Pfam" id="PF00149"/>
    </source>
</evidence>
<evidence type="ECO:0000256" key="2">
    <source>
        <dbReference type="ARBA" id="ARBA00022801"/>
    </source>
</evidence>
<keyword evidence="3" id="KW-0408">Iron</keyword>
<dbReference type="Proteomes" id="UP000033632">
    <property type="component" value="Unassembled WGS sequence"/>
</dbReference>
<dbReference type="EMBL" id="JZEX01000057">
    <property type="protein sequence ID" value="KKB12818.1"/>
    <property type="molecule type" value="Genomic_DNA"/>
</dbReference>
<proteinExistence type="inferred from homology"/>
<evidence type="ECO:0000313" key="6">
    <source>
        <dbReference type="EMBL" id="KKB12818.1"/>
    </source>
</evidence>
<dbReference type="InterPro" id="IPR029052">
    <property type="entry name" value="Metallo-depent_PP-like"/>
</dbReference>
<comment type="similarity">
    <text evidence="4">Belongs to the cyclic nucleotide phosphodiesterase class-III family.</text>
</comment>
<organism evidence="6 7">
    <name type="scientific">Devosia geojensis</name>
    <dbReference type="NCBI Taxonomy" id="443610"/>
    <lineage>
        <taxon>Bacteria</taxon>
        <taxon>Pseudomonadati</taxon>
        <taxon>Pseudomonadota</taxon>
        <taxon>Alphaproteobacteria</taxon>
        <taxon>Hyphomicrobiales</taxon>
        <taxon>Devosiaceae</taxon>
        <taxon>Devosia</taxon>
    </lineage>
</organism>
<dbReference type="InterPro" id="IPR004843">
    <property type="entry name" value="Calcineurin-like_PHP"/>
</dbReference>
<evidence type="ECO:0000313" key="7">
    <source>
        <dbReference type="Proteomes" id="UP000033632"/>
    </source>
</evidence>
<dbReference type="AlphaFoldDB" id="A0A0F5FVF6"/>
<keyword evidence="1" id="KW-0479">Metal-binding</keyword>
<dbReference type="Pfam" id="PF00149">
    <property type="entry name" value="Metallophos"/>
    <property type="match status" value="1"/>
</dbReference>
<dbReference type="InterPro" id="IPR050884">
    <property type="entry name" value="CNP_phosphodiesterase-III"/>
</dbReference>
<dbReference type="GO" id="GO:0016787">
    <property type="term" value="F:hydrolase activity"/>
    <property type="evidence" value="ECO:0007669"/>
    <property type="project" value="UniProtKB-KW"/>
</dbReference>
<comment type="caution">
    <text evidence="6">The sequence shown here is derived from an EMBL/GenBank/DDBJ whole genome shotgun (WGS) entry which is preliminary data.</text>
</comment>
<gene>
    <name evidence="6" type="ORF">VE25_05090</name>
</gene>
<dbReference type="PANTHER" id="PTHR42988">
    <property type="entry name" value="PHOSPHOHYDROLASE"/>
    <property type="match status" value="1"/>
</dbReference>
<dbReference type="PATRIC" id="fig|443610.3.peg.3567"/>
<name>A0A0F5FVF6_9HYPH</name>
<dbReference type="PANTHER" id="PTHR42988:SF2">
    <property type="entry name" value="CYCLIC NUCLEOTIDE PHOSPHODIESTERASE CBUA0032-RELATED"/>
    <property type="match status" value="1"/>
</dbReference>
<feature type="domain" description="Calcineurin-like phosphoesterase" evidence="5">
    <location>
        <begin position="2"/>
        <end position="183"/>
    </location>
</feature>
<evidence type="ECO:0000256" key="1">
    <source>
        <dbReference type="ARBA" id="ARBA00022723"/>
    </source>
</evidence>
<sequence>MIIAQLSDIHIDEDASWARLERVLAWLGTISPDAIAVSGDLANHSHRTAYEALKERLSAFGVPLLVVPGNVDNRNAMRAVFGGPAEGPLNNVVPVGDTLRLIGLDVTVDGAVHGDAAPVLDWLEAELGTGGPPALIFLHQHPFNCGMDEYETIDCRNQEALSLVVGKARDTVLGISCGHLHRPMFTRFAGVPASLAPAVGKPGTLVVDGKKASSGDPPGLLVHHVKDGILVSHVVSLG</sequence>
<reference evidence="6 7" key="1">
    <citation type="submission" date="2015-03" db="EMBL/GenBank/DDBJ databases">
        <authorList>
            <person name="Hassan Y.I."/>
            <person name="Lepp D."/>
            <person name="Li X.-Z."/>
            <person name="Zhou T."/>
        </authorList>
    </citation>
    <scope>NUCLEOTIDE SEQUENCE [LARGE SCALE GENOMIC DNA]</scope>
    <source>
        <strain evidence="6 7">BD-c194</strain>
    </source>
</reference>
<dbReference type="RefSeq" id="WP_046107517.1">
    <property type="nucleotide sequence ID" value="NZ_JZEX01000057.1"/>
</dbReference>
<dbReference type="STRING" id="443610.VE25_05090"/>
<dbReference type="Gene3D" id="3.60.21.10">
    <property type="match status" value="1"/>
</dbReference>